<dbReference type="RefSeq" id="XP_029224974.1">
    <property type="nucleotide sequence ID" value="XM_029374953.1"/>
</dbReference>
<dbReference type="Proteomes" id="UP000284403">
    <property type="component" value="Unassembled WGS sequence"/>
</dbReference>
<gene>
    <name evidence="2" type="ORF">Tco025E_08096</name>
</gene>
<evidence type="ECO:0000256" key="1">
    <source>
        <dbReference type="SAM" id="MobiDB-lite"/>
    </source>
</evidence>
<organism evidence="2 3">
    <name type="scientific">Trypanosoma conorhini</name>
    <dbReference type="NCBI Taxonomy" id="83891"/>
    <lineage>
        <taxon>Eukaryota</taxon>
        <taxon>Discoba</taxon>
        <taxon>Euglenozoa</taxon>
        <taxon>Kinetoplastea</taxon>
        <taxon>Metakinetoplastina</taxon>
        <taxon>Trypanosomatida</taxon>
        <taxon>Trypanosomatidae</taxon>
        <taxon>Trypanosoma</taxon>
    </lineage>
</organism>
<feature type="compositionally biased region" description="Basic and acidic residues" evidence="1">
    <location>
        <begin position="191"/>
        <end position="204"/>
    </location>
</feature>
<feature type="compositionally biased region" description="Acidic residues" evidence="1">
    <location>
        <begin position="214"/>
        <end position="225"/>
    </location>
</feature>
<proteinExistence type="predicted"/>
<dbReference type="GeneID" id="40321707"/>
<evidence type="ECO:0000313" key="2">
    <source>
        <dbReference type="EMBL" id="RNF04089.1"/>
    </source>
</evidence>
<feature type="region of interest" description="Disordered" evidence="1">
    <location>
        <begin position="191"/>
        <end position="225"/>
    </location>
</feature>
<reference evidence="2 3" key="1">
    <citation type="journal article" date="2018" name="BMC Genomics">
        <title>Genomic comparison of Trypanosoma conorhini and Trypanosoma rangeli to Trypanosoma cruzi strains of high and low virulence.</title>
        <authorList>
            <person name="Bradwell K.R."/>
            <person name="Koparde V.N."/>
            <person name="Matveyev A.V."/>
            <person name="Serrano M.G."/>
            <person name="Alves J.M."/>
            <person name="Parikh H."/>
            <person name="Huang B."/>
            <person name="Lee V."/>
            <person name="Espinosa-Alvarez O."/>
            <person name="Ortiz P.A."/>
            <person name="Costa-Martins A.G."/>
            <person name="Teixeira M.M."/>
            <person name="Buck G.A."/>
        </authorList>
    </citation>
    <scope>NUCLEOTIDE SEQUENCE [LARGE SCALE GENOMIC DNA]</scope>
    <source>
        <strain evidence="2 3">025E</strain>
    </source>
</reference>
<name>A0A422NF67_9TRYP</name>
<dbReference type="AlphaFoldDB" id="A0A422NF67"/>
<evidence type="ECO:0000313" key="3">
    <source>
        <dbReference type="Proteomes" id="UP000284403"/>
    </source>
</evidence>
<comment type="caution">
    <text evidence="2">The sequence shown here is derived from an EMBL/GenBank/DDBJ whole genome shotgun (WGS) entry which is preliminary data.</text>
</comment>
<protein>
    <submittedName>
        <fullName evidence="2">Uncharacterized protein</fullName>
    </submittedName>
</protein>
<sequence>MSDDERDSEQSSLDEVSKRFVPVRCMEDFQTLVMPEEESLCALVVTSFLCPFSDKILPIVKEKFVLSEAPQTRRVRYFHVALVPEEKTDITSLLQKDPVFLATNRPPTELQKRQLQKQAYDNLLELLTFLEICSTPCMLFFVQGKCVRTSDDVSDAPRVTATGSSVRKWKAVLQNAVVRRNALLREYDAEKKREKRRLERERRREARRRAKAEEAEEEEDEEDED</sequence>
<dbReference type="EMBL" id="MKKU01000693">
    <property type="protein sequence ID" value="RNF04089.1"/>
    <property type="molecule type" value="Genomic_DNA"/>
</dbReference>
<keyword evidence="3" id="KW-1185">Reference proteome</keyword>
<accession>A0A422NF67</accession>
<dbReference type="OrthoDB" id="277355at2759"/>